<feature type="compositionally biased region" description="Basic and acidic residues" evidence="6">
    <location>
        <begin position="114"/>
        <end position="196"/>
    </location>
</feature>
<keyword evidence="5" id="KW-0862">Zinc</keyword>
<evidence type="ECO:0000313" key="8">
    <source>
        <dbReference type="EMBL" id="PTM78576.1"/>
    </source>
</evidence>
<feature type="chain" id="PRO_5046051251" description="High-affinity zinc uptake system protein ZnuA" evidence="7">
    <location>
        <begin position="20"/>
        <end position="361"/>
    </location>
</feature>
<keyword evidence="4 7" id="KW-0732">Signal</keyword>
<sequence length="361" mass="37923">MRYTISVALASLLAGPALAEVPRVVTDLPPVHSLVAQVMGDLGEPDLLLGQGADPHSFQLRPSQARALANADLVVWIGPEMTRWLERALEGRKGEELRLMQVEGTHLQDFGEGAAHDHAGDAHDHGDEGHDHAGDAHDHADEGHDHAGEGHDHADEGHDHAGDAHDHADEGHDHVGDAHDHGEHEGHSHAGLDPHAWLDPENAQLWLAAVARELGHLDPGNAATYAANAEAARAALAELDRATAARLEQAQNQPFYVFHDAYGYFAGHYGLTVQGSVSAGDAAAPGAAHLADLRAEMAGAPRCIFPEAQHDSKLASQIAQETGAKAGPALDPSGSTLEPGPQLYANLIRGLADGILSCVAP</sequence>
<evidence type="ECO:0000256" key="7">
    <source>
        <dbReference type="SAM" id="SignalP"/>
    </source>
</evidence>
<evidence type="ECO:0000256" key="6">
    <source>
        <dbReference type="SAM" id="MobiDB-lite"/>
    </source>
</evidence>
<protein>
    <recommendedName>
        <fullName evidence="2">High-affinity zinc uptake system protein ZnuA</fullName>
    </recommendedName>
</protein>
<proteinExistence type="inferred from homology"/>
<name>A0ABX5J6Q4_9RHOB</name>
<dbReference type="PANTHER" id="PTHR42953:SF3">
    <property type="entry name" value="HIGH-AFFINITY ZINC UPTAKE SYSTEM PROTEIN ZNUA"/>
    <property type="match status" value="1"/>
</dbReference>
<evidence type="ECO:0000256" key="5">
    <source>
        <dbReference type="ARBA" id="ARBA00022906"/>
    </source>
</evidence>
<dbReference type="SUPFAM" id="SSF53807">
    <property type="entry name" value="Helical backbone' metal receptor"/>
    <property type="match status" value="1"/>
</dbReference>
<keyword evidence="3" id="KW-0813">Transport</keyword>
<dbReference type="RefSeq" id="WP_069331545.1">
    <property type="nucleotide sequence ID" value="NZ_MABH01000113.1"/>
</dbReference>
<reference evidence="8 9" key="1">
    <citation type="submission" date="2018-04" db="EMBL/GenBank/DDBJ databases">
        <title>Genomic Encyclopedia of Type Strains, Phase III (KMG-III): the genomes of soil and plant-associated and newly described type strains.</title>
        <authorList>
            <person name="Whitman W."/>
        </authorList>
    </citation>
    <scope>NUCLEOTIDE SEQUENCE [LARGE SCALE GENOMIC DNA]</scope>
    <source>
        <strain evidence="8 9">JA192</strain>
    </source>
</reference>
<keyword evidence="5" id="KW-0864">Zinc transport</keyword>
<evidence type="ECO:0000256" key="4">
    <source>
        <dbReference type="ARBA" id="ARBA00022729"/>
    </source>
</evidence>
<feature type="region of interest" description="Disordered" evidence="6">
    <location>
        <begin position="111"/>
        <end position="196"/>
    </location>
</feature>
<dbReference type="Proteomes" id="UP000240800">
    <property type="component" value="Unassembled WGS sequence"/>
</dbReference>
<evidence type="ECO:0000256" key="2">
    <source>
        <dbReference type="ARBA" id="ARBA00015915"/>
    </source>
</evidence>
<accession>A0ABX5J6Q4</accession>
<comment type="caution">
    <text evidence="8">The sequence shown here is derived from an EMBL/GenBank/DDBJ whole genome shotgun (WGS) entry which is preliminary data.</text>
</comment>
<keyword evidence="5" id="KW-0406">Ion transport</keyword>
<dbReference type="InterPro" id="IPR050492">
    <property type="entry name" value="Bact_metal-bind_prot9"/>
</dbReference>
<organism evidence="8 9">
    <name type="scientific">Cereibacter johrii</name>
    <dbReference type="NCBI Taxonomy" id="445629"/>
    <lineage>
        <taxon>Bacteria</taxon>
        <taxon>Pseudomonadati</taxon>
        <taxon>Pseudomonadota</taxon>
        <taxon>Alphaproteobacteria</taxon>
        <taxon>Rhodobacterales</taxon>
        <taxon>Paracoccaceae</taxon>
        <taxon>Cereibacter</taxon>
    </lineage>
</organism>
<dbReference type="Gene3D" id="3.40.50.1980">
    <property type="entry name" value="Nitrogenase molybdenum iron protein domain"/>
    <property type="match status" value="3"/>
</dbReference>
<evidence type="ECO:0000256" key="3">
    <source>
        <dbReference type="ARBA" id="ARBA00022448"/>
    </source>
</evidence>
<comment type="similarity">
    <text evidence="1">Belongs to the bacterial solute-binding protein 9 family.</text>
</comment>
<evidence type="ECO:0000256" key="1">
    <source>
        <dbReference type="ARBA" id="ARBA00011028"/>
    </source>
</evidence>
<dbReference type="Pfam" id="PF01297">
    <property type="entry name" value="ZnuA"/>
    <property type="match status" value="1"/>
</dbReference>
<dbReference type="PANTHER" id="PTHR42953">
    <property type="entry name" value="HIGH-AFFINITY ZINC UPTAKE SYSTEM PROTEIN ZNUA-RELATED"/>
    <property type="match status" value="1"/>
</dbReference>
<gene>
    <name evidence="8" type="ORF">C8J29_104537</name>
</gene>
<feature type="signal peptide" evidence="7">
    <location>
        <begin position="1"/>
        <end position="19"/>
    </location>
</feature>
<feature type="region of interest" description="Disordered" evidence="6">
    <location>
        <begin position="315"/>
        <end position="336"/>
    </location>
</feature>
<dbReference type="EMBL" id="PZZW01000004">
    <property type="protein sequence ID" value="PTM78576.1"/>
    <property type="molecule type" value="Genomic_DNA"/>
</dbReference>
<keyword evidence="9" id="KW-1185">Reference proteome</keyword>
<evidence type="ECO:0000313" key="9">
    <source>
        <dbReference type="Proteomes" id="UP000240800"/>
    </source>
</evidence>
<dbReference type="InterPro" id="IPR006127">
    <property type="entry name" value="ZnuA-like"/>
</dbReference>